<proteinExistence type="predicted"/>
<evidence type="ECO:0000256" key="1">
    <source>
        <dbReference type="SAM" id="MobiDB-lite"/>
    </source>
</evidence>
<feature type="compositionally biased region" description="Basic and acidic residues" evidence="1">
    <location>
        <begin position="1"/>
        <end position="10"/>
    </location>
</feature>
<evidence type="ECO:0000313" key="3">
    <source>
        <dbReference type="Proteomes" id="UP001419268"/>
    </source>
</evidence>
<sequence>MGVHGDDARGVRTHRTKTGKKKIWRRRLKNCEKILVTLRGIDQVGDVLQLGSSGNKRKGKLSNCLRLAQFLSLYKTISGQQEPSQRSGQGNMDPQHVDSNMFQNLAGQMFEVLNILLTQVAVKHMWFMLLRKSLQLL</sequence>
<feature type="region of interest" description="Disordered" evidence="1">
    <location>
        <begin position="1"/>
        <end position="21"/>
    </location>
</feature>
<dbReference type="AlphaFoldDB" id="A0AAP0IPC2"/>
<dbReference type="Proteomes" id="UP001419268">
    <property type="component" value="Unassembled WGS sequence"/>
</dbReference>
<accession>A0AAP0IPC2</accession>
<evidence type="ECO:0000313" key="2">
    <source>
        <dbReference type="EMBL" id="KAK9118740.1"/>
    </source>
</evidence>
<organism evidence="2 3">
    <name type="scientific">Stephania cephalantha</name>
    <dbReference type="NCBI Taxonomy" id="152367"/>
    <lineage>
        <taxon>Eukaryota</taxon>
        <taxon>Viridiplantae</taxon>
        <taxon>Streptophyta</taxon>
        <taxon>Embryophyta</taxon>
        <taxon>Tracheophyta</taxon>
        <taxon>Spermatophyta</taxon>
        <taxon>Magnoliopsida</taxon>
        <taxon>Ranunculales</taxon>
        <taxon>Menispermaceae</taxon>
        <taxon>Menispermoideae</taxon>
        <taxon>Cissampelideae</taxon>
        <taxon>Stephania</taxon>
    </lineage>
</organism>
<dbReference type="EMBL" id="JBBNAG010000007">
    <property type="protein sequence ID" value="KAK9118740.1"/>
    <property type="molecule type" value="Genomic_DNA"/>
</dbReference>
<feature type="compositionally biased region" description="Basic residues" evidence="1">
    <location>
        <begin position="11"/>
        <end position="21"/>
    </location>
</feature>
<name>A0AAP0IPC2_9MAGN</name>
<comment type="caution">
    <text evidence="2">The sequence shown here is derived from an EMBL/GenBank/DDBJ whole genome shotgun (WGS) entry which is preliminary data.</text>
</comment>
<protein>
    <submittedName>
        <fullName evidence="2">Uncharacterized protein</fullName>
    </submittedName>
</protein>
<reference evidence="2 3" key="1">
    <citation type="submission" date="2024-01" db="EMBL/GenBank/DDBJ databases">
        <title>Genome assemblies of Stephania.</title>
        <authorList>
            <person name="Yang L."/>
        </authorList>
    </citation>
    <scope>NUCLEOTIDE SEQUENCE [LARGE SCALE GENOMIC DNA]</scope>
    <source>
        <strain evidence="2">JXDWG</strain>
        <tissue evidence="2">Leaf</tissue>
    </source>
</reference>
<keyword evidence="3" id="KW-1185">Reference proteome</keyword>
<gene>
    <name evidence="2" type="ORF">Scep_016833</name>
</gene>